<feature type="domain" description="Glycosyltransferase 2-like" evidence="1">
    <location>
        <begin position="5"/>
        <end position="164"/>
    </location>
</feature>
<protein>
    <submittedName>
        <fullName evidence="2">Glycosyltransferase family A protein</fullName>
    </submittedName>
</protein>
<dbReference type="Proteomes" id="UP001221217">
    <property type="component" value="Unassembled WGS sequence"/>
</dbReference>
<dbReference type="EMBL" id="JAQQAL010000013">
    <property type="protein sequence ID" value="MDC7226534.1"/>
    <property type="molecule type" value="Genomic_DNA"/>
</dbReference>
<sequence>MPEISVIIPVYNRPQLLVESAESVFAQSFDDWELLIIDDGSTDNTSEVAAGLAKSKAAGGRCRHIVIPRSGYPGAARNRGVETASGRYVAFLDSDDRWLPDKLALQYKRMRDTGSRIAHTREIWQRGERIVSQKGQKHKRSGDIFADALKKCIIGPSTVMMERSLYVETGGFHESIEIAEDYEYWLRITCEYPVDYLGEALTVKRAGDWPQLSEKYGMIERFRLEALAGLLGVEIPGETVREQKYLAGYRWAGFSPERRADAIEELIFKCGVWAAGCRKRGRISQAGQFDAIIRNAE</sequence>
<evidence type="ECO:0000259" key="1">
    <source>
        <dbReference type="Pfam" id="PF00535"/>
    </source>
</evidence>
<dbReference type="InterPro" id="IPR001173">
    <property type="entry name" value="Glyco_trans_2-like"/>
</dbReference>
<dbReference type="PANTHER" id="PTHR22916">
    <property type="entry name" value="GLYCOSYLTRANSFERASE"/>
    <property type="match status" value="1"/>
</dbReference>
<name>A0AAJ1MNL4_9SPIO</name>
<dbReference type="SUPFAM" id="SSF53448">
    <property type="entry name" value="Nucleotide-diphospho-sugar transferases"/>
    <property type="match status" value="1"/>
</dbReference>
<dbReference type="PANTHER" id="PTHR22916:SF3">
    <property type="entry name" value="UDP-GLCNAC:BETAGAL BETA-1,3-N-ACETYLGLUCOSAMINYLTRANSFERASE-LIKE PROTEIN 1"/>
    <property type="match status" value="1"/>
</dbReference>
<dbReference type="AlphaFoldDB" id="A0AAJ1MNL4"/>
<dbReference type="GO" id="GO:0016758">
    <property type="term" value="F:hexosyltransferase activity"/>
    <property type="evidence" value="ECO:0007669"/>
    <property type="project" value="UniProtKB-ARBA"/>
</dbReference>
<comment type="caution">
    <text evidence="2">The sequence shown here is derived from an EMBL/GenBank/DDBJ whole genome shotgun (WGS) entry which is preliminary data.</text>
</comment>
<evidence type="ECO:0000313" key="3">
    <source>
        <dbReference type="Proteomes" id="UP001221217"/>
    </source>
</evidence>
<accession>A0AAJ1MNL4</accession>
<dbReference type="Gene3D" id="3.90.550.10">
    <property type="entry name" value="Spore Coat Polysaccharide Biosynthesis Protein SpsA, Chain A"/>
    <property type="match status" value="1"/>
</dbReference>
<reference evidence="2 3" key="1">
    <citation type="submission" date="2022-12" db="EMBL/GenBank/DDBJ databases">
        <title>Metagenome assembled genome from gulf of manar.</title>
        <authorList>
            <person name="Kohli P."/>
            <person name="Pk S."/>
            <person name="Venkata Ramana C."/>
            <person name="Sasikala C."/>
        </authorList>
    </citation>
    <scope>NUCLEOTIDE SEQUENCE [LARGE SCALE GENOMIC DNA]</scope>
    <source>
        <strain evidence="2">JB008</strain>
    </source>
</reference>
<evidence type="ECO:0000313" key="2">
    <source>
        <dbReference type="EMBL" id="MDC7226534.1"/>
    </source>
</evidence>
<organism evidence="2 3">
    <name type="scientific">Candidatus Thalassospirochaeta sargassi</name>
    <dbReference type="NCBI Taxonomy" id="3119039"/>
    <lineage>
        <taxon>Bacteria</taxon>
        <taxon>Pseudomonadati</taxon>
        <taxon>Spirochaetota</taxon>
        <taxon>Spirochaetia</taxon>
        <taxon>Spirochaetales</taxon>
        <taxon>Spirochaetaceae</taxon>
        <taxon>Candidatus Thalassospirochaeta</taxon>
    </lineage>
</organism>
<gene>
    <name evidence="2" type="ORF">PQJ61_07195</name>
</gene>
<dbReference type="InterPro" id="IPR029044">
    <property type="entry name" value="Nucleotide-diphossugar_trans"/>
</dbReference>
<dbReference type="CDD" id="cd00761">
    <property type="entry name" value="Glyco_tranf_GTA_type"/>
    <property type="match status" value="1"/>
</dbReference>
<dbReference type="Pfam" id="PF00535">
    <property type="entry name" value="Glycos_transf_2"/>
    <property type="match status" value="1"/>
</dbReference>
<proteinExistence type="predicted"/>